<reference evidence="9" key="2">
    <citation type="submission" date="2025-09" db="UniProtKB">
        <authorList>
            <consortium name="Ensembl"/>
        </authorList>
    </citation>
    <scope>IDENTIFICATION</scope>
</reference>
<reference evidence="9" key="1">
    <citation type="submission" date="2025-08" db="UniProtKB">
        <authorList>
            <consortium name="Ensembl"/>
        </authorList>
    </citation>
    <scope>IDENTIFICATION</scope>
</reference>
<keyword evidence="7" id="KW-0472">Membrane</keyword>
<dbReference type="InterPro" id="IPR021663">
    <property type="entry name" value="CD3_zeta/IgE_Fc_rcpt_gamma"/>
</dbReference>
<evidence type="ECO:0000256" key="1">
    <source>
        <dbReference type="ARBA" id="ARBA00004251"/>
    </source>
</evidence>
<proteinExistence type="predicted"/>
<dbReference type="GeneTree" id="ENSGT00940000177034"/>
<keyword evidence="4" id="KW-0391">Immunity</keyword>
<keyword evidence="10" id="KW-1185">Reference proteome</keyword>
<evidence type="ECO:0000256" key="6">
    <source>
        <dbReference type="SAM" id="MobiDB-lite"/>
    </source>
</evidence>
<dbReference type="AlphaFoldDB" id="A0A3B5MLI7"/>
<evidence type="ECO:0000256" key="7">
    <source>
        <dbReference type="SAM" id="Phobius"/>
    </source>
</evidence>
<evidence type="ECO:0000256" key="5">
    <source>
        <dbReference type="ARBA" id="ARBA00023170"/>
    </source>
</evidence>
<keyword evidence="8" id="KW-0732">Signal</keyword>
<evidence type="ECO:0000313" key="10">
    <source>
        <dbReference type="Proteomes" id="UP000261380"/>
    </source>
</evidence>
<name>A0A3B5MLI7_9TELE</name>
<feature type="transmembrane region" description="Helical" evidence="7">
    <location>
        <begin position="27"/>
        <end position="46"/>
    </location>
</feature>
<protein>
    <recommendedName>
        <fullName evidence="11">CKLF-like MARVEL transmembrane domain containing 6</fullName>
    </recommendedName>
</protein>
<evidence type="ECO:0000256" key="8">
    <source>
        <dbReference type="SAM" id="SignalP"/>
    </source>
</evidence>
<dbReference type="GO" id="GO:0002376">
    <property type="term" value="P:immune system process"/>
    <property type="evidence" value="ECO:0007669"/>
    <property type="project" value="UniProtKB-KW"/>
</dbReference>
<feature type="region of interest" description="Disordered" evidence="6">
    <location>
        <begin position="70"/>
        <end position="101"/>
    </location>
</feature>
<accession>A0A3B5MLI7</accession>
<keyword evidence="2" id="KW-1003">Cell membrane</keyword>
<comment type="subcellular location">
    <subcellularLocation>
        <location evidence="1">Cell membrane</location>
        <topology evidence="1">Single-pass type I membrane protein</topology>
    </subcellularLocation>
</comment>
<dbReference type="Pfam" id="PF11628">
    <property type="entry name" value="TCR_zetazeta"/>
    <property type="match status" value="1"/>
</dbReference>
<feature type="compositionally biased region" description="Basic and acidic residues" evidence="6">
    <location>
        <begin position="85"/>
        <end position="101"/>
    </location>
</feature>
<evidence type="ECO:0008006" key="11">
    <source>
        <dbReference type="Google" id="ProtNLM"/>
    </source>
</evidence>
<dbReference type="Proteomes" id="UP000261380">
    <property type="component" value="Unplaced"/>
</dbReference>
<feature type="signal peptide" evidence="8">
    <location>
        <begin position="1"/>
        <end position="17"/>
    </location>
</feature>
<dbReference type="Ensembl" id="ENSXCOT00000025569.1">
    <property type="protein sequence ID" value="ENSXCOP00000025264.1"/>
    <property type="gene ID" value="ENSXCOG00000018869.1"/>
</dbReference>
<keyword evidence="3" id="KW-0597">Phosphoprotein</keyword>
<evidence type="ECO:0000256" key="3">
    <source>
        <dbReference type="ARBA" id="ARBA00022553"/>
    </source>
</evidence>
<keyword evidence="7" id="KW-0812">Transmembrane</keyword>
<keyword evidence="7" id="KW-1133">Transmembrane helix</keyword>
<dbReference type="GO" id="GO:0098797">
    <property type="term" value="C:plasma membrane protein complex"/>
    <property type="evidence" value="ECO:0007669"/>
    <property type="project" value="UniProtKB-ARBA"/>
</dbReference>
<evidence type="ECO:0000256" key="2">
    <source>
        <dbReference type="ARBA" id="ARBA00022475"/>
    </source>
</evidence>
<feature type="chain" id="PRO_5017273522" description="CKLF-like MARVEL transmembrane domain containing 6" evidence="8">
    <location>
        <begin position="18"/>
        <end position="101"/>
    </location>
</feature>
<keyword evidence="5" id="KW-0675">Receptor</keyword>
<sequence>MWSRVTTCLCFLFVSSAETFFTDPVICYFLDAFLMVYCIAATALFFREKVSFSKGGPHFRADEVKGRTCVSGDMKGERGEEEVLEKERDAMEESKGGRTKS</sequence>
<evidence type="ECO:0000313" key="9">
    <source>
        <dbReference type="Ensembl" id="ENSXCOP00000025264.1"/>
    </source>
</evidence>
<evidence type="ECO:0000256" key="4">
    <source>
        <dbReference type="ARBA" id="ARBA00022859"/>
    </source>
</evidence>
<organism evidence="9 10">
    <name type="scientific">Xiphophorus couchianus</name>
    <name type="common">Monterrey platyfish</name>
    <dbReference type="NCBI Taxonomy" id="32473"/>
    <lineage>
        <taxon>Eukaryota</taxon>
        <taxon>Metazoa</taxon>
        <taxon>Chordata</taxon>
        <taxon>Craniata</taxon>
        <taxon>Vertebrata</taxon>
        <taxon>Euteleostomi</taxon>
        <taxon>Actinopterygii</taxon>
        <taxon>Neopterygii</taxon>
        <taxon>Teleostei</taxon>
        <taxon>Neoteleostei</taxon>
        <taxon>Acanthomorphata</taxon>
        <taxon>Ovalentaria</taxon>
        <taxon>Atherinomorphae</taxon>
        <taxon>Cyprinodontiformes</taxon>
        <taxon>Poeciliidae</taxon>
        <taxon>Poeciliinae</taxon>
        <taxon>Xiphophorus</taxon>
    </lineage>
</organism>